<dbReference type="EMBL" id="CM023470">
    <property type="protein sequence ID" value="KAH7979423.1"/>
    <property type="molecule type" value="Genomic_DNA"/>
</dbReference>
<evidence type="ECO:0000313" key="1">
    <source>
        <dbReference type="EMBL" id="KAH7979423.1"/>
    </source>
</evidence>
<name>A0ACB8DYS7_DERSI</name>
<protein>
    <submittedName>
        <fullName evidence="1">Uncharacterized protein</fullName>
    </submittedName>
</protein>
<comment type="caution">
    <text evidence="1">The sequence shown here is derived from an EMBL/GenBank/DDBJ whole genome shotgun (WGS) entry which is preliminary data.</text>
</comment>
<organism evidence="1 2">
    <name type="scientific">Dermacentor silvarum</name>
    <name type="common">Tick</name>
    <dbReference type="NCBI Taxonomy" id="543639"/>
    <lineage>
        <taxon>Eukaryota</taxon>
        <taxon>Metazoa</taxon>
        <taxon>Ecdysozoa</taxon>
        <taxon>Arthropoda</taxon>
        <taxon>Chelicerata</taxon>
        <taxon>Arachnida</taxon>
        <taxon>Acari</taxon>
        <taxon>Parasitiformes</taxon>
        <taxon>Ixodida</taxon>
        <taxon>Ixodoidea</taxon>
        <taxon>Ixodidae</taxon>
        <taxon>Rhipicephalinae</taxon>
        <taxon>Dermacentor</taxon>
    </lineage>
</organism>
<gene>
    <name evidence="1" type="ORF">HPB49_009376</name>
</gene>
<dbReference type="Proteomes" id="UP000821865">
    <property type="component" value="Chromosome 1"/>
</dbReference>
<sequence length="174" mass="19806">MGPKFSLEPRARKHELLAAVHRVARKAPLEERNHCVSEGVGCLMKTRGSNNRKSENLRPLIAHFEQNDLRLLQADKEGEFVVIPSPAFELKAAEAIEKNFKPSEFKPRKAKALALRLINGLNLEKLEKEMRKCQQNVLRVFFTTKTHKPDCPSRAIVTEEGSWKKLVSSLLQRA</sequence>
<accession>A0ACB8DYS7</accession>
<keyword evidence="2" id="KW-1185">Reference proteome</keyword>
<proteinExistence type="predicted"/>
<reference evidence="1" key="1">
    <citation type="submission" date="2020-05" db="EMBL/GenBank/DDBJ databases">
        <title>Large-scale comparative analyses of tick genomes elucidate their genetic diversity and vector capacities.</title>
        <authorList>
            <person name="Jia N."/>
            <person name="Wang J."/>
            <person name="Shi W."/>
            <person name="Du L."/>
            <person name="Sun Y."/>
            <person name="Zhan W."/>
            <person name="Jiang J."/>
            <person name="Wang Q."/>
            <person name="Zhang B."/>
            <person name="Ji P."/>
            <person name="Sakyi L.B."/>
            <person name="Cui X."/>
            <person name="Yuan T."/>
            <person name="Jiang B."/>
            <person name="Yang W."/>
            <person name="Lam T.T.-Y."/>
            <person name="Chang Q."/>
            <person name="Ding S."/>
            <person name="Wang X."/>
            <person name="Zhu J."/>
            <person name="Ruan X."/>
            <person name="Zhao L."/>
            <person name="Wei J."/>
            <person name="Que T."/>
            <person name="Du C."/>
            <person name="Cheng J."/>
            <person name="Dai P."/>
            <person name="Han X."/>
            <person name="Huang E."/>
            <person name="Gao Y."/>
            <person name="Liu J."/>
            <person name="Shao H."/>
            <person name="Ye R."/>
            <person name="Li L."/>
            <person name="Wei W."/>
            <person name="Wang X."/>
            <person name="Wang C."/>
            <person name="Yang T."/>
            <person name="Huo Q."/>
            <person name="Li W."/>
            <person name="Guo W."/>
            <person name="Chen H."/>
            <person name="Zhou L."/>
            <person name="Ni X."/>
            <person name="Tian J."/>
            <person name="Zhou Y."/>
            <person name="Sheng Y."/>
            <person name="Liu T."/>
            <person name="Pan Y."/>
            <person name="Xia L."/>
            <person name="Li J."/>
            <person name="Zhao F."/>
            <person name="Cao W."/>
        </authorList>
    </citation>
    <scope>NUCLEOTIDE SEQUENCE</scope>
    <source>
        <strain evidence="1">Dsil-2018</strain>
    </source>
</reference>
<evidence type="ECO:0000313" key="2">
    <source>
        <dbReference type="Proteomes" id="UP000821865"/>
    </source>
</evidence>